<dbReference type="EMBL" id="JACSQN010000004">
    <property type="protein sequence ID" value="MBD7983988.1"/>
    <property type="molecule type" value="Genomic_DNA"/>
</dbReference>
<reference evidence="3 4" key="1">
    <citation type="submission" date="2020-08" db="EMBL/GenBank/DDBJ databases">
        <title>A Genomic Blueprint of the Chicken Gut Microbiome.</title>
        <authorList>
            <person name="Gilroy R."/>
            <person name="Ravi A."/>
            <person name="Getino M."/>
            <person name="Pursley I."/>
            <person name="Horton D.L."/>
            <person name="Alikhan N.-F."/>
            <person name="Baker D."/>
            <person name="Gharbi K."/>
            <person name="Hall N."/>
            <person name="Watson M."/>
            <person name="Adriaenssens E.M."/>
            <person name="Foster-Nyarko E."/>
            <person name="Jarju S."/>
            <person name="Secka A."/>
            <person name="Antonio M."/>
            <person name="Oren A."/>
            <person name="Chaudhuri R."/>
            <person name="La Ragione R.M."/>
            <person name="Hildebrand F."/>
            <person name="Pallen M.J."/>
        </authorList>
    </citation>
    <scope>NUCLEOTIDE SEQUENCE [LARGE SCALE GENOMIC DNA]</scope>
    <source>
        <strain evidence="3 4">Sa2YVA2</strain>
    </source>
</reference>
<organism evidence="3 4">
    <name type="scientific">Sporosarcina quadrami</name>
    <dbReference type="NCBI Taxonomy" id="2762234"/>
    <lineage>
        <taxon>Bacteria</taxon>
        <taxon>Bacillati</taxon>
        <taxon>Bacillota</taxon>
        <taxon>Bacilli</taxon>
        <taxon>Bacillales</taxon>
        <taxon>Caryophanaceae</taxon>
        <taxon>Sporosarcina</taxon>
    </lineage>
</organism>
<protein>
    <recommendedName>
        <fullName evidence="5">DUF2154 domain-containing protein</fullName>
    </recommendedName>
</protein>
<dbReference type="InterPro" id="IPR024425">
    <property type="entry name" value="LiaF-like_C"/>
</dbReference>
<evidence type="ECO:0000259" key="1">
    <source>
        <dbReference type="Pfam" id="PF09922"/>
    </source>
</evidence>
<gene>
    <name evidence="3" type="ORF">H9649_05310</name>
</gene>
<proteinExistence type="predicted"/>
<keyword evidence="4" id="KW-1185">Reference proteome</keyword>
<dbReference type="InterPro" id="IPR031346">
    <property type="entry name" value="DUF2154_N"/>
</dbReference>
<evidence type="ECO:0000313" key="4">
    <source>
        <dbReference type="Proteomes" id="UP000626786"/>
    </source>
</evidence>
<evidence type="ECO:0000259" key="2">
    <source>
        <dbReference type="Pfam" id="PF17115"/>
    </source>
</evidence>
<evidence type="ECO:0000313" key="3">
    <source>
        <dbReference type="EMBL" id="MBD7983988.1"/>
    </source>
</evidence>
<name>A0ABR8U7I4_9BACL</name>
<dbReference type="Pfam" id="PF09922">
    <property type="entry name" value="LiaF-like_C"/>
    <property type="match status" value="1"/>
</dbReference>
<dbReference type="RefSeq" id="WP_191693690.1">
    <property type="nucleotide sequence ID" value="NZ_JACSQN010000004.1"/>
</dbReference>
<sequence>MKKFLWAGLIGGLIVILGIYGYERYIVSMTGNEAIVKKDNAKSLAVKARFGAGDLTIRGGADEWMEADFDYKHKKNAPKVTSSVKKGTNFITVEQKPQILSFNRSKLESKWDMRLNNDIPIDLDVDMGVSDATLDLKGLQLNKLKIDSGVSDSTIDLSGDWKNSFSANINLGVGNMTILLPKQTGVKLKVSTGIGQVDMKDFTSIDKGIYTNEAYENSDVKIEIIADLGIGNLTVKLVD</sequence>
<accession>A0ABR8U7I4</accession>
<feature type="domain" description="Cell wall-active antibiotics response LiaF-like C-terminal" evidence="1">
    <location>
        <begin position="140"/>
        <end position="235"/>
    </location>
</feature>
<evidence type="ECO:0008006" key="5">
    <source>
        <dbReference type="Google" id="ProtNLM"/>
    </source>
</evidence>
<comment type="caution">
    <text evidence="3">The sequence shown here is derived from an EMBL/GenBank/DDBJ whole genome shotgun (WGS) entry which is preliminary data.</text>
</comment>
<feature type="domain" description="DUF2154" evidence="2">
    <location>
        <begin position="40"/>
        <end position="129"/>
    </location>
</feature>
<dbReference type="Pfam" id="PF17115">
    <property type="entry name" value="Toast_rack_N"/>
    <property type="match status" value="1"/>
</dbReference>
<dbReference type="Proteomes" id="UP000626786">
    <property type="component" value="Unassembled WGS sequence"/>
</dbReference>